<keyword evidence="3" id="KW-0413">Isomerase</keyword>
<dbReference type="PANTHER" id="PTHR30345">
    <property type="entry name" value="RIBOSE-5-PHOSPHATE ISOMERASE B"/>
    <property type="match status" value="1"/>
</dbReference>
<comment type="similarity">
    <text evidence="1">Belongs to the LacAB/RpiB family.</text>
</comment>
<keyword evidence="2" id="KW-0423">Lactose metabolism</keyword>
<sequence length="145" mass="15772">MKIALASDKAGFELKNYIKNYLENEGKGYEIVDLTENEPAADFVDSSVELSHAVLDGKTDRGIMFDEYGTGSAMASNKIHGMVTANVTEENTAHMTTQHNGAKAIAIGAGIVGKKRAESIVDEYLGVDYAGGRHQIRLDMLEKLY</sequence>
<evidence type="ECO:0008006" key="6">
    <source>
        <dbReference type="Google" id="ProtNLM"/>
    </source>
</evidence>
<dbReference type="Gene3D" id="3.40.1400.10">
    <property type="entry name" value="Sugar-phosphate isomerase, RpiB/LacA/LacB"/>
    <property type="match status" value="1"/>
</dbReference>
<comment type="caution">
    <text evidence="4">The sequence shown here is derived from an EMBL/GenBank/DDBJ whole genome shotgun (WGS) entry which is preliminary data.</text>
</comment>
<organism evidence="4 5">
    <name type="scientific">Companilactobacillus farciminis</name>
    <dbReference type="NCBI Taxonomy" id="1612"/>
    <lineage>
        <taxon>Bacteria</taxon>
        <taxon>Bacillati</taxon>
        <taxon>Bacillota</taxon>
        <taxon>Bacilli</taxon>
        <taxon>Lactobacillales</taxon>
        <taxon>Lactobacillaceae</taxon>
        <taxon>Companilactobacillus</taxon>
    </lineage>
</organism>
<dbReference type="OrthoDB" id="1778624at2"/>
<gene>
    <name evidence="4" type="ORF">C5L30_001886</name>
</gene>
<name>A0A4R5NB97_9LACO</name>
<dbReference type="GO" id="GO:0005988">
    <property type="term" value="P:lactose metabolic process"/>
    <property type="evidence" value="ECO:0007669"/>
    <property type="project" value="UniProtKB-KW"/>
</dbReference>
<evidence type="ECO:0000256" key="3">
    <source>
        <dbReference type="ARBA" id="ARBA00023235"/>
    </source>
</evidence>
<evidence type="ECO:0000256" key="1">
    <source>
        <dbReference type="ARBA" id="ARBA00008754"/>
    </source>
</evidence>
<dbReference type="GO" id="GO:0019316">
    <property type="term" value="P:D-allose catabolic process"/>
    <property type="evidence" value="ECO:0007669"/>
    <property type="project" value="TreeGrafter"/>
</dbReference>
<dbReference type="GO" id="GO:0009052">
    <property type="term" value="P:pentose-phosphate shunt, non-oxidative branch"/>
    <property type="evidence" value="ECO:0007669"/>
    <property type="project" value="TreeGrafter"/>
</dbReference>
<evidence type="ECO:0000313" key="5">
    <source>
        <dbReference type="Proteomes" id="UP000295257"/>
    </source>
</evidence>
<dbReference type="PIRSF" id="PIRSF005384">
    <property type="entry name" value="RpiB_LacA_B"/>
    <property type="match status" value="1"/>
</dbReference>
<dbReference type="PANTHER" id="PTHR30345:SF5">
    <property type="entry name" value="GALACTOSE-6-PHOSPHATE ISOMERASE SUBUNIT LACA"/>
    <property type="match status" value="1"/>
</dbReference>
<dbReference type="NCBIfam" id="NF006380">
    <property type="entry name" value="PRK08621.1"/>
    <property type="match status" value="1"/>
</dbReference>
<dbReference type="RefSeq" id="WP_010018935.1">
    <property type="nucleotide sequence ID" value="NZ_CAJJMR010000003.1"/>
</dbReference>
<dbReference type="NCBIfam" id="TIGR00689">
    <property type="entry name" value="rpiB_lacA_lacB"/>
    <property type="match status" value="1"/>
</dbReference>
<dbReference type="Pfam" id="PF02502">
    <property type="entry name" value="LacAB_rpiB"/>
    <property type="match status" value="1"/>
</dbReference>
<evidence type="ECO:0000313" key="4">
    <source>
        <dbReference type="EMBL" id="TDG69753.1"/>
    </source>
</evidence>
<dbReference type="SUPFAM" id="SSF89623">
    <property type="entry name" value="Ribose/Galactose isomerase RpiB/AlsB"/>
    <property type="match status" value="1"/>
</dbReference>
<dbReference type="STRING" id="1612.ABB44_04655"/>
<evidence type="ECO:0000256" key="2">
    <source>
        <dbReference type="ARBA" id="ARBA00022736"/>
    </source>
</evidence>
<keyword evidence="5" id="KW-1185">Reference proteome</keyword>
<dbReference type="GO" id="GO:0004751">
    <property type="term" value="F:ribose-5-phosphate isomerase activity"/>
    <property type="evidence" value="ECO:0007669"/>
    <property type="project" value="TreeGrafter"/>
</dbReference>
<dbReference type="AlphaFoldDB" id="A0A4R5NB97"/>
<proteinExistence type="inferred from homology"/>
<protein>
    <recommendedName>
        <fullName evidence="6">Galactose-6-phosphate isomerase</fullName>
    </recommendedName>
</protein>
<accession>A0A4R5NB97</accession>
<dbReference type="InterPro" id="IPR036569">
    <property type="entry name" value="RpiB_LacA_LacB_sf"/>
</dbReference>
<reference evidence="4 5" key="1">
    <citation type="journal article" date="2019" name="Appl. Microbiol. Biotechnol.">
        <title>Uncovering carbohydrate metabolism through a genotype-phenotype association study of 56 lactic acid bacteria genomes.</title>
        <authorList>
            <person name="Buron-Moles G."/>
            <person name="Chailyan A."/>
            <person name="Dolejs I."/>
            <person name="Forster J."/>
            <person name="Miks M.H."/>
        </authorList>
    </citation>
    <scope>NUCLEOTIDE SEQUENCE [LARGE SCALE GENOMIC DNA]</scope>
    <source>
        <strain evidence="4 5">ATCC 29644</strain>
    </source>
</reference>
<dbReference type="EMBL" id="PUFN01000029">
    <property type="protein sequence ID" value="TDG69753.1"/>
    <property type="molecule type" value="Genomic_DNA"/>
</dbReference>
<dbReference type="Proteomes" id="UP000295257">
    <property type="component" value="Unassembled WGS sequence"/>
</dbReference>
<dbReference type="InterPro" id="IPR003500">
    <property type="entry name" value="RpiB_LacA_LacB"/>
</dbReference>